<sequence length="157" mass="17538">MRTKAYLLLVMFIALTMSSCLKDDYLVDWEDAKPVIELPYTKHTTSSTVTAGKEVRFKLYVNYTIADWRNQHEDIVVGLDIDESKVGTSTLLPSSCYTLPTTMTILKQTQLAETELVINTTGLKQGTYALPVIIKSVPSGYTISGNFGMMLFKVVIK</sequence>
<feature type="signal peptide" evidence="1">
    <location>
        <begin position="1"/>
        <end position="22"/>
    </location>
</feature>
<dbReference type="EMBL" id="ASSP01000005">
    <property type="protein sequence ID" value="EOS15201.1"/>
    <property type="molecule type" value="Genomic_DNA"/>
</dbReference>
<feature type="domain" description="BT-3987-like N-terminal" evidence="2">
    <location>
        <begin position="41"/>
        <end position="137"/>
    </location>
</feature>
<dbReference type="OrthoDB" id="1150543at2"/>
<organism evidence="3 5">
    <name type="scientific">Phocaeicola sartorii</name>
    <dbReference type="NCBI Taxonomy" id="671267"/>
    <lineage>
        <taxon>Bacteria</taxon>
        <taxon>Pseudomonadati</taxon>
        <taxon>Bacteroidota</taxon>
        <taxon>Bacteroidia</taxon>
        <taxon>Bacteroidales</taxon>
        <taxon>Bacteroidaceae</taxon>
        <taxon>Phocaeicola</taxon>
    </lineage>
</organism>
<accession>R9ICF6</accession>
<evidence type="ECO:0000313" key="5">
    <source>
        <dbReference type="Proteomes" id="UP000014200"/>
    </source>
</evidence>
<dbReference type="PATRIC" id="fig|1235788.3.peg.533"/>
<proteinExistence type="predicted"/>
<comment type="caution">
    <text evidence="3">The sequence shown here is derived from an EMBL/GenBank/DDBJ whole genome shotgun (WGS) entry which is preliminary data.</text>
</comment>
<dbReference type="Pfam" id="PF08522">
    <property type="entry name" value="BT_3987-like_N"/>
    <property type="match status" value="1"/>
</dbReference>
<evidence type="ECO:0000259" key="2">
    <source>
        <dbReference type="Pfam" id="PF08522"/>
    </source>
</evidence>
<evidence type="ECO:0000256" key="1">
    <source>
        <dbReference type="SAM" id="SignalP"/>
    </source>
</evidence>
<evidence type="ECO:0000313" key="3">
    <source>
        <dbReference type="EMBL" id="EOS15201.1"/>
    </source>
</evidence>
<protein>
    <submittedName>
        <fullName evidence="4">DUF1735 domain-containing protein</fullName>
    </submittedName>
</protein>
<dbReference type="GeneID" id="82151705"/>
<name>R9ICF6_9BACT</name>
<dbReference type="EMBL" id="SRYJ01000027">
    <property type="protein sequence ID" value="TGY69514.1"/>
    <property type="molecule type" value="Genomic_DNA"/>
</dbReference>
<dbReference type="Proteomes" id="UP000014200">
    <property type="component" value="Unassembled WGS sequence"/>
</dbReference>
<dbReference type="PROSITE" id="PS51257">
    <property type="entry name" value="PROKAR_LIPOPROTEIN"/>
    <property type="match status" value="1"/>
</dbReference>
<evidence type="ECO:0000313" key="4">
    <source>
        <dbReference type="EMBL" id="TGY69514.1"/>
    </source>
</evidence>
<dbReference type="RefSeq" id="WP_016275015.1">
    <property type="nucleotide sequence ID" value="NZ_CAJUNV010000019.1"/>
</dbReference>
<reference evidence="4 6" key="2">
    <citation type="submission" date="2019-04" db="EMBL/GenBank/DDBJ databases">
        <title>Microbes associate with the intestines of laboratory mice.</title>
        <authorList>
            <person name="Navarre W."/>
            <person name="Wong E."/>
            <person name="Huang K."/>
            <person name="Tropini C."/>
            <person name="Ng K."/>
            <person name="Yu B."/>
        </authorList>
    </citation>
    <scope>NUCLEOTIDE SEQUENCE [LARGE SCALE GENOMIC DNA]</scope>
    <source>
        <strain evidence="4 6">NM22_B1</strain>
    </source>
</reference>
<dbReference type="Gene3D" id="2.60.40.1740">
    <property type="entry name" value="hypothetical protein (bacova_03559)"/>
    <property type="match status" value="1"/>
</dbReference>
<feature type="chain" id="PRO_5044738434" evidence="1">
    <location>
        <begin position="23"/>
        <end position="157"/>
    </location>
</feature>
<evidence type="ECO:0000313" key="6">
    <source>
        <dbReference type="Proteomes" id="UP000310760"/>
    </source>
</evidence>
<keyword evidence="5" id="KW-1185">Reference proteome</keyword>
<dbReference type="Proteomes" id="UP000310760">
    <property type="component" value="Unassembled WGS sequence"/>
</dbReference>
<dbReference type="AlphaFoldDB" id="R9ICF6"/>
<dbReference type="STRING" id="1235788.C802_00535"/>
<keyword evidence="1" id="KW-0732">Signal</keyword>
<gene>
    <name evidence="3" type="ORF">C802_00535</name>
    <name evidence="4" type="ORF">E5339_12560</name>
</gene>
<dbReference type="InterPro" id="IPR013728">
    <property type="entry name" value="BT_3987-like_N"/>
</dbReference>
<reference evidence="3 5" key="1">
    <citation type="submission" date="2013-04" db="EMBL/GenBank/DDBJ databases">
        <title>The Genome Sequence of Bacteroides massiliensis dnLKV3.</title>
        <authorList>
            <consortium name="The Broad Institute Genomics Platform"/>
            <consortium name="The Broad Institute Genome Sequencing Center for Infectious Disease"/>
            <person name="Earl A."/>
            <person name="Xavier R."/>
            <person name="Kuhn K."/>
            <person name="Stappenbeck T."/>
            <person name="Walker B."/>
            <person name="Young S."/>
            <person name="Zeng Q."/>
            <person name="Gargeya S."/>
            <person name="Fitzgerald M."/>
            <person name="Haas B."/>
            <person name="Abouelleil A."/>
            <person name="Allen A.W."/>
            <person name="Alvarado L."/>
            <person name="Arachchi H.M."/>
            <person name="Berlin A.M."/>
            <person name="Chapman S.B."/>
            <person name="Gainer-Dewar J."/>
            <person name="Goldberg J."/>
            <person name="Griggs A."/>
            <person name="Gujja S."/>
            <person name="Hansen M."/>
            <person name="Howarth C."/>
            <person name="Imamovic A."/>
            <person name="Ireland A."/>
            <person name="Larimer J."/>
            <person name="McCowan C."/>
            <person name="Murphy C."/>
            <person name="Pearson M."/>
            <person name="Poon T.W."/>
            <person name="Priest M."/>
            <person name="Roberts A."/>
            <person name="Saif S."/>
            <person name="Shea T."/>
            <person name="Sisk P."/>
            <person name="Sykes S."/>
            <person name="Wortman J."/>
            <person name="Nusbaum C."/>
            <person name="Birren B."/>
        </authorList>
    </citation>
    <scope>NUCLEOTIDE SEQUENCE [LARGE SCALE GENOMIC DNA]</scope>
    <source>
        <strain evidence="3">DnLKV3</strain>
        <strain evidence="5">dnLKV3</strain>
    </source>
</reference>
<dbReference type="HOGENOM" id="CLU_1674419_0_0_10"/>